<protein>
    <recommendedName>
        <fullName evidence="3">ATPase</fullName>
    </recommendedName>
</protein>
<evidence type="ECO:0000313" key="2">
    <source>
        <dbReference type="Proteomes" id="UP001205748"/>
    </source>
</evidence>
<dbReference type="Proteomes" id="UP001205748">
    <property type="component" value="Unassembled WGS sequence"/>
</dbReference>
<dbReference type="InterPro" id="IPR027417">
    <property type="entry name" value="P-loop_NTPase"/>
</dbReference>
<dbReference type="AlphaFoldDB" id="A0AAE3L1Z0"/>
<accession>A0AAE3L1Z0</accession>
<name>A0AAE3L1Z0_9FIRM</name>
<reference evidence="1" key="1">
    <citation type="submission" date="2022-07" db="EMBL/GenBank/DDBJ databases">
        <title>Enhanced cultured diversity of the mouse gut microbiota enables custom-made synthetic communities.</title>
        <authorList>
            <person name="Afrizal A."/>
        </authorList>
    </citation>
    <scope>NUCLEOTIDE SEQUENCE</scope>
    <source>
        <strain evidence="1">DSM 28593</strain>
    </source>
</reference>
<keyword evidence="2" id="KW-1185">Reference proteome</keyword>
<dbReference type="Gene3D" id="3.40.50.300">
    <property type="entry name" value="P-loop containing nucleotide triphosphate hydrolases"/>
    <property type="match status" value="1"/>
</dbReference>
<organism evidence="1 2">
    <name type="scientific">Irregularibacter muris</name>
    <dbReference type="NCBI Taxonomy" id="1796619"/>
    <lineage>
        <taxon>Bacteria</taxon>
        <taxon>Bacillati</taxon>
        <taxon>Bacillota</taxon>
        <taxon>Clostridia</taxon>
        <taxon>Eubacteriales</taxon>
        <taxon>Eubacteriaceae</taxon>
        <taxon>Irregularibacter</taxon>
    </lineage>
</organism>
<gene>
    <name evidence="1" type="ORF">NSA47_01785</name>
</gene>
<dbReference type="RefSeq" id="WP_257529133.1">
    <property type="nucleotide sequence ID" value="NZ_JANKAS010000001.1"/>
</dbReference>
<dbReference type="SUPFAM" id="SSF52540">
    <property type="entry name" value="P-loop containing nucleoside triphosphate hydrolases"/>
    <property type="match status" value="1"/>
</dbReference>
<evidence type="ECO:0000313" key="1">
    <source>
        <dbReference type="EMBL" id="MCR1897719.1"/>
    </source>
</evidence>
<evidence type="ECO:0008006" key="3">
    <source>
        <dbReference type="Google" id="ProtNLM"/>
    </source>
</evidence>
<proteinExistence type="predicted"/>
<dbReference type="EMBL" id="JANKAS010000001">
    <property type="protein sequence ID" value="MCR1897719.1"/>
    <property type="molecule type" value="Genomic_DNA"/>
</dbReference>
<comment type="caution">
    <text evidence="1">The sequence shown here is derived from an EMBL/GenBank/DDBJ whole genome shotgun (WGS) entry which is preliminary data.</text>
</comment>
<sequence length="361" mass="41522">MSMEKGVKKVYPAGSTTKGFYSFMDYVVRPDANRLFILKGGPGVGKSFFMKQIAKEMIDRGYSTEEFHCASSHNSLDGIAVPELKVAIVDGTAPHVVDPKTPGAVDEIINLGEYWDIEKIQEKKEEILKVNEESKKCFTRVYQCLKALNFFIEDNAKIYQEGRNDYKYYQVVENLLEEIFKGRESKGKMGYQRHLFGSAITPIGVNDYLQTIVGDMDNIYYIQGNWGTGRYGLLAKIAEKATAMGYDIEAYHTPFNPEMIADLIIPELNLALTTSEKFKEKNDKVINLDRLIDPIVLEKYKEELEFNTRMYQVLLDQSIQYINKAKLSHDAREHFYSPHMDFKGIDEKREEVLEQILKYRG</sequence>